<feature type="signal peptide" evidence="2">
    <location>
        <begin position="1"/>
        <end position="37"/>
    </location>
</feature>
<dbReference type="InterPro" id="IPR003961">
    <property type="entry name" value="FN3_dom"/>
</dbReference>
<keyword evidence="5" id="KW-1185">Reference proteome</keyword>
<feature type="compositionally biased region" description="Basic and acidic residues" evidence="1">
    <location>
        <begin position="235"/>
        <end position="259"/>
    </location>
</feature>
<dbReference type="PROSITE" id="PS50853">
    <property type="entry name" value="FN3"/>
    <property type="match status" value="1"/>
</dbReference>
<reference evidence="4 5" key="1">
    <citation type="submission" date="2019-12" db="EMBL/GenBank/DDBJ databases">
        <title>Paenibacillus sp. nov., an endophytic bacterium isolated from the stem of Dendrobium.</title>
        <authorList>
            <person name="Zhao R."/>
        </authorList>
    </citation>
    <scope>NUCLEOTIDE SEQUENCE [LARGE SCALE GENOMIC DNA]</scope>
    <source>
        <strain evidence="4 5">HJL G12</strain>
    </source>
</reference>
<keyword evidence="2" id="KW-0732">Signal</keyword>
<comment type="caution">
    <text evidence="4">The sequence shown here is derived from an EMBL/GenBank/DDBJ whole genome shotgun (WGS) entry which is preliminary data.</text>
</comment>
<dbReference type="Pfam" id="PF17957">
    <property type="entry name" value="Big_7"/>
    <property type="match status" value="1"/>
</dbReference>
<evidence type="ECO:0000259" key="3">
    <source>
        <dbReference type="PROSITE" id="PS50853"/>
    </source>
</evidence>
<name>A0A7X3IJ38_9BACL</name>
<evidence type="ECO:0000256" key="2">
    <source>
        <dbReference type="SAM" id="SignalP"/>
    </source>
</evidence>
<dbReference type="Gene3D" id="3.20.20.80">
    <property type="entry name" value="Glycosidases"/>
    <property type="match status" value="1"/>
</dbReference>
<evidence type="ECO:0000313" key="4">
    <source>
        <dbReference type="EMBL" id="MWV42947.1"/>
    </source>
</evidence>
<evidence type="ECO:0000256" key="1">
    <source>
        <dbReference type="SAM" id="MobiDB-lite"/>
    </source>
</evidence>
<feature type="chain" id="PRO_5039160558" evidence="2">
    <location>
        <begin position="38"/>
        <end position="792"/>
    </location>
</feature>
<evidence type="ECO:0000313" key="5">
    <source>
        <dbReference type="Proteomes" id="UP000460318"/>
    </source>
</evidence>
<dbReference type="Proteomes" id="UP000460318">
    <property type="component" value="Unassembled WGS sequence"/>
</dbReference>
<dbReference type="InterPro" id="IPR036116">
    <property type="entry name" value="FN3_sf"/>
</dbReference>
<accession>A0A7X3IJ38</accession>
<dbReference type="SUPFAM" id="SSF49265">
    <property type="entry name" value="Fibronectin type III"/>
    <property type="match status" value="1"/>
</dbReference>
<dbReference type="InterPro" id="IPR013783">
    <property type="entry name" value="Ig-like_fold"/>
</dbReference>
<protein>
    <submittedName>
        <fullName evidence="4">Fibronectin type III domain-containing protein</fullName>
    </submittedName>
</protein>
<dbReference type="CDD" id="cd00063">
    <property type="entry name" value="FN3"/>
    <property type="match status" value="1"/>
</dbReference>
<organism evidence="4 5">
    <name type="scientific">Paenibacillus dendrobii</name>
    <dbReference type="NCBI Taxonomy" id="2691084"/>
    <lineage>
        <taxon>Bacteria</taxon>
        <taxon>Bacillati</taxon>
        <taxon>Bacillota</taxon>
        <taxon>Bacilli</taxon>
        <taxon>Bacillales</taxon>
        <taxon>Paenibacillaceae</taxon>
        <taxon>Paenibacillus</taxon>
    </lineage>
</organism>
<dbReference type="SUPFAM" id="SSF51445">
    <property type="entry name" value="(Trans)glycosidases"/>
    <property type="match status" value="1"/>
</dbReference>
<gene>
    <name evidence="4" type="ORF">GRF59_04840</name>
</gene>
<dbReference type="PROSITE" id="PS51257">
    <property type="entry name" value="PROKAR_LIPOPROTEIN"/>
    <property type="match status" value="1"/>
</dbReference>
<dbReference type="EMBL" id="WUBI01000001">
    <property type="protein sequence ID" value="MWV42947.1"/>
    <property type="molecule type" value="Genomic_DNA"/>
</dbReference>
<proteinExistence type="predicted"/>
<feature type="region of interest" description="Disordered" evidence="1">
    <location>
        <begin position="235"/>
        <end position="268"/>
    </location>
</feature>
<sequence length="792" mass="85931">MIGIRIRKKHAIRKLAICLVLIVVLALSCITPSSGLAAAQITIDPPSTAGPLGPGMTRLTGTYSGVYDIEIVVNGDSLTSVHMPEGNAGNWYADVDLSMYDGPVEVIARGKDVATRYAAWSPFMQIEVDNPQANIPQVRVISPTEQDSPEGQIPVEVDASGKNGIARVQVRINGGAWEDASPSASGYLYKWNTEPVSGRINSLEARADDVNGNIGYSQTVYVKAGVPVEMESHEAVVTETDSPDRKERAAGGGDEKGTIAEEGTAPTVSRDVYGQDRALWIWENESYPLIMNSGARTVLDAMSSDTATFGQDQIRTFYLAVGNYNGVRMLEDKRAEVRDFIGWAHDRGYQVQALIAGGTTPPYFGAYTRYQKQAVAELERILNYNISSSEHERFDGVNIDTEPYSLPDFKSEKPSVQIQYLNMLNALMDRKAASGLSLQVGAAIPRWFDTSVDATDIVWNGSVKPLSEHVQDTLDYISIMDYRDQAEGSVGIIDQARGEMEYANTIGKPYSVVIGVETKDIADGGDPETITFNEEGRLHMEAELDKVYAAFEGDSAFGGIAIHHYDSLRNLPSIWGPDAVFWQAPADIEPPTAVSGALKASVFDYQQIDITYGPAVDNAAIQQYRIYRGTSMSFPLDEEHLAGVSNKLSFRDKGLLPDTKYVYKVTAVDTSGNEGPPSNPVKAKTGHTTLKPMVVSNIQMSYDGTKGIVTIRVTDLKTGEAVTAEVGGRFTYMAGKYVNGTTTAAGFFTANSESVSAPSGEIGFGPRRITAPGYYWAQAYDKKVGSSIRWGG</sequence>
<dbReference type="AlphaFoldDB" id="A0A7X3IJ38"/>
<dbReference type="Gene3D" id="2.60.40.10">
    <property type="entry name" value="Immunoglobulins"/>
    <property type="match status" value="2"/>
</dbReference>
<dbReference type="InterPro" id="IPR017853">
    <property type="entry name" value="GH"/>
</dbReference>
<feature type="domain" description="Fibronectin type-III" evidence="3">
    <location>
        <begin position="590"/>
        <end position="688"/>
    </location>
</feature>